<feature type="region of interest" description="Disordered" evidence="1">
    <location>
        <begin position="83"/>
        <end position="195"/>
    </location>
</feature>
<feature type="region of interest" description="Disordered" evidence="1">
    <location>
        <begin position="229"/>
        <end position="262"/>
    </location>
</feature>
<reference evidence="3" key="1">
    <citation type="journal article" date="2017" name="Genome Biol.">
        <title>Comparative genomics reveals high biological diversity and specific adaptations in the industrially and medically important fungal genus Aspergillus.</title>
        <authorList>
            <person name="de Vries R.P."/>
            <person name="Riley R."/>
            <person name="Wiebenga A."/>
            <person name="Aguilar-Osorio G."/>
            <person name="Amillis S."/>
            <person name="Uchima C.A."/>
            <person name="Anderluh G."/>
            <person name="Asadollahi M."/>
            <person name="Askin M."/>
            <person name="Barry K."/>
            <person name="Battaglia E."/>
            <person name="Bayram O."/>
            <person name="Benocci T."/>
            <person name="Braus-Stromeyer S.A."/>
            <person name="Caldana C."/>
            <person name="Canovas D."/>
            <person name="Cerqueira G.C."/>
            <person name="Chen F."/>
            <person name="Chen W."/>
            <person name="Choi C."/>
            <person name="Clum A."/>
            <person name="Dos Santos R.A."/>
            <person name="Damasio A.R."/>
            <person name="Diallinas G."/>
            <person name="Emri T."/>
            <person name="Fekete E."/>
            <person name="Flipphi M."/>
            <person name="Freyberg S."/>
            <person name="Gallo A."/>
            <person name="Gournas C."/>
            <person name="Habgood R."/>
            <person name="Hainaut M."/>
            <person name="Harispe M.L."/>
            <person name="Henrissat B."/>
            <person name="Hilden K.S."/>
            <person name="Hope R."/>
            <person name="Hossain A."/>
            <person name="Karabika E."/>
            <person name="Karaffa L."/>
            <person name="Karanyi Z."/>
            <person name="Krasevec N."/>
            <person name="Kuo A."/>
            <person name="Kusch H."/>
            <person name="LaButti K."/>
            <person name="Lagendijk E.L."/>
            <person name="Lapidus A."/>
            <person name="Levasseur A."/>
            <person name="Lindquist E."/>
            <person name="Lipzen A."/>
            <person name="Logrieco A.F."/>
            <person name="MacCabe A."/>
            <person name="Maekelae M.R."/>
            <person name="Malavazi I."/>
            <person name="Melin P."/>
            <person name="Meyer V."/>
            <person name="Mielnichuk N."/>
            <person name="Miskei M."/>
            <person name="Molnar A.P."/>
            <person name="Mule G."/>
            <person name="Ngan C.Y."/>
            <person name="Orejas M."/>
            <person name="Orosz E."/>
            <person name="Ouedraogo J.P."/>
            <person name="Overkamp K.M."/>
            <person name="Park H.-S."/>
            <person name="Perrone G."/>
            <person name="Piumi F."/>
            <person name="Punt P.J."/>
            <person name="Ram A.F."/>
            <person name="Ramon A."/>
            <person name="Rauscher S."/>
            <person name="Record E."/>
            <person name="Riano-Pachon D.M."/>
            <person name="Robert V."/>
            <person name="Roehrig J."/>
            <person name="Ruller R."/>
            <person name="Salamov A."/>
            <person name="Salih N.S."/>
            <person name="Samson R.A."/>
            <person name="Sandor E."/>
            <person name="Sanguinetti M."/>
            <person name="Schuetze T."/>
            <person name="Sepcic K."/>
            <person name="Shelest E."/>
            <person name="Sherlock G."/>
            <person name="Sophianopoulou V."/>
            <person name="Squina F.M."/>
            <person name="Sun H."/>
            <person name="Susca A."/>
            <person name="Todd R.B."/>
            <person name="Tsang A."/>
            <person name="Unkles S.E."/>
            <person name="van de Wiele N."/>
            <person name="van Rossen-Uffink D."/>
            <person name="Oliveira J.V."/>
            <person name="Vesth T.C."/>
            <person name="Visser J."/>
            <person name="Yu J.-H."/>
            <person name="Zhou M."/>
            <person name="Andersen M.R."/>
            <person name="Archer D.B."/>
            <person name="Baker S.E."/>
            <person name="Benoit I."/>
            <person name="Brakhage A.A."/>
            <person name="Braus G.H."/>
            <person name="Fischer R."/>
            <person name="Frisvad J.C."/>
            <person name="Goldman G.H."/>
            <person name="Houbraken J."/>
            <person name="Oakley B."/>
            <person name="Pocsi I."/>
            <person name="Scazzocchio C."/>
            <person name="Seiboth B."/>
            <person name="vanKuyk P.A."/>
            <person name="Wortman J."/>
            <person name="Dyer P.S."/>
            <person name="Grigoriev I.V."/>
        </authorList>
    </citation>
    <scope>NUCLEOTIDE SEQUENCE [LARGE SCALE GENOMIC DNA]</scope>
    <source>
        <strain evidence="3">CBS 583.65</strain>
    </source>
</reference>
<dbReference type="OrthoDB" id="5391950at2759"/>
<sequence length="282" mass="31253">MAPKLSLQFNSSFDGQKSPEVLSDFDQSTSPESSPSIVSPHETKAQDWGDHGRYSPRAVVASRFGELAIRGDFQLPDRSLHQANLPPFYQTNGFSTQYSGLHGAHDMNELAPSAEIQRHSPHPTSLDDHGPPTSDSVANAEFHPQPAESVRNSKQLSKNPRKTKRSTSVPASIRAARERSSSPSLPGDPEHDLLTWSDSEITGHIPTDPDDDGYGINGIGFKPTAAIAWSRSQKRQKQVAEWKSREAKEARERRRERRVGNDLDKLRTVQSGSIQKKVKFDV</sequence>
<feature type="compositionally biased region" description="Low complexity" evidence="1">
    <location>
        <begin position="28"/>
        <end position="40"/>
    </location>
</feature>
<evidence type="ECO:0000313" key="2">
    <source>
        <dbReference type="EMBL" id="OJJ00011.1"/>
    </source>
</evidence>
<organism evidence="2 3">
    <name type="scientific">Aspergillus versicolor CBS 583.65</name>
    <dbReference type="NCBI Taxonomy" id="1036611"/>
    <lineage>
        <taxon>Eukaryota</taxon>
        <taxon>Fungi</taxon>
        <taxon>Dikarya</taxon>
        <taxon>Ascomycota</taxon>
        <taxon>Pezizomycotina</taxon>
        <taxon>Eurotiomycetes</taxon>
        <taxon>Eurotiomycetidae</taxon>
        <taxon>Eurotiales</taxon>
        <taxon>Aspergillaceae</taxon>
        <taxon>Aspergillus</taxon>
        <taxon>Aspergillus subgen. Nidulantes</taxon>
    </lineage>
</organism>
<dbReference type="RefSeq" id="XP_040665773.1">
    <property type="nucleotide sequence ID" value="XM_040817064.1"/>
</dbReference>
<feature type="compositionally biased region" description="Basic and acidic residues" evidence="1">
    <location>
        <begin position="238"/>
        <end position="262"/>
    </location>
</feature>
<evidence type="ECO:0000256" key="1">
    <source>
        <dbReference type="SAM" id="MobiDB-lite"/>
    </source>
</evidence>
<dbReference type="Proteomes" id="UP000184073">
    <property type="component" value="Unassembled WGS sequence"/>
</dbReference>
<dbReference type="AlphaFoldDB" id="A0A1L9PEQ8"/>
<accession>A0A1L9PEQ8</accession>
<protein>
    <submittedName>
        <fullName evidence="2">Uncharacterized protein</fullName>
    </submittedName>
</protein>
<dbReference type="GeneID" id="63732575"/>
<dbReference type="EMBL" id="KV878127">
    <property type="protein sequence ID" value="OJJ00011.1"/>
    <property type="molecule type" value="Genomic_DNA"/>
</dbReference>
<dbReference type="VEuPathDB" id="FungiDB:ASPVEDRAFT_81595"/>
<feature type="compositionally biased region" description="Basic and acidic residues" evidence="1">
    <location>
        <begin position="41"/>
        <end position="53"/>
    </location>
</feature>
<feature type="compositionally biased region" description="Polar residues" evidence="1">
    <location>
        <begin position="89"/>
        <end position="99"/>
    </location>
</feature>
<keyword evidence="3" id="KW-1185">Reference proteome</keyword>
<gene>
    <name evidence="2" type="ORF">ASPVEDRAFT_81595</name>
</gene>
<feature type="region of interest" description="Disordered" evidence="1">
    <location>
        <begin position="1"/>
        <end position="53"/>
    </location>
</feature>
<evidence type="ECO:0000313" key="3">
    <source>
        <dbReference type="Proteomes" id="UP000184073"/>
    </source>
</evidence>
<name>A0A1L9PEQ8_ASPVE</name>
<proteinExistence type="predicted"/>